<feature type="region of interest" description="Disordered" evidence="2">
    <location>
        <begin position="568"/>
        <end position="599"/>
    </location>
</feature>
<dbReference type="Proteomes" id="UP001604336">
    <property type="component" value="Unassembled WGS sequence"/>
</dbReference>
<dbReference type="InterPro" id="IPR007321">
    <property type="entry name" value="Transposase_28"/>
</dbReference>
<dbReference type="PANTHER" id="PTHR31099:SF28">
    <property type="entry name" value="F5J5.12"/>
    <property type="match status" value="1"/>
</dbReference>
<dbReference type="Pfam" id="PF04195">
    <property type="entry name" value="Transposase_28"/>
    <property type="match status" value="1"/>
</dbReference>
<gene>
    <name evidence="4" type="ORF">Adt_15247</name>
</gene>
<feature type="domain" description="Transposase (putative) gypsy type" evidence="3">
    <location>
        <begin position="203"/>
        <end position="266"/>
    </location>
</feature>
<accession>A0ABD1U1X7</accession>
<feature type="coiled-coil region" evidence="1">
    <location>
        <begin position="454"/>
        <end position="516"/>
    </location>
</feature>
<dbReference type="AlphaFoldDB" id="A0ABD1U1X7"/>
<evidence type="ECO:0000313" key="4">
    <source>
        <dbReference type="EMBL" id="KAL2519000.1"/>
    </source>
</evidence>
<evidence type="ECO:0000256" key="2">
    <source>
        <dbReference type="SAM" id="MobiDB-lite"/>
    </source>
</evidence>
<feature type="compositionally biased region" description="Basic and acidic residues" evidence="2">
    <location>
        <begin position="583"/>
        <end position="593"/>
    </location>
</feature>
<reference evidence="5" key="1">
    <citation type="submission" date="2024-07" db="EMBL/GenBank/DDBJ databases">
        <title>Two chromosome-level genome assemblies of Korean endemic species Abeliophyllum distichum and Forsythia ovata (Oleaceae).</title>
        <authorList>
            <person name="Jang H."/>
        </authorList>
    </citation>
    <scope>NUCLEOTIDE SEQUENCE [LARGE SCALE GENOMIC DNA]</scope>
</reference>
<keyword evidence="1" id="KW-0175">Coiled coil</keyword>
<name>A0ABD1U1X7_9LAMI</name>
<sequence>MEVGLVPEQTPELAQKRMHCVRPLQQWSTPAVVGRCWKPPAVVDPLLESTASCGRPTGAVADHCSSDRPLRSVTSNLSITMPRVVLFSDNESSSDSTGESRPVLEVTRQANDLLELGDRSADVARAGGRMPPIRSSSANIQIGRSPSGHVVPLNIPKGYSVYNSEEKLDRLLEKFKIFDDHIYRAPHPTERLPGSNPYEVSIYKDSMDGGLRFPIHPFFITIFHEFHLTPSQVAPNAWRLALYFLYMCLLHDIDPSIDLFRCIFEMHRLTSCDSYIYFSTRVPFHVPHYRNLNSGWKKRFFFVRPVAGSFPFDTFWKPPQIRLFNNPVDVTPYLQKKIDQLINLDTPGSELNKVLTDRNMLTVGIGRPVGMDGVEYDLNAVLNSIPLATDDEGPAKDSAPSKRRKISDKGKGDLELVRSCALEPLRTGLSQRKVSSVNKTLAVYTRRDSMALACEDLERHLEHMDLQEAELRKEVDNLKKEIVEKDSQAKLAESRAKAQEDEIDTLRSTLARAQEDAVSSYKASSEFSSCMHMYGAESMKASISLTKKWLAEEHPSIDPLGLERFMARQRKVESATKKSVPKGRRDGTSREGDAGSPSS</sequence>
<organism evidence="4 5">
    <name type="scientific">Abeliophyllum distichum</name>
    <dbReference type="NCBI Taxonomy" id="126358"/>
    <lineage>
        <taxon>Eukaryota</taxon>
        <taxon>Viridiplantae</taxon>
        <taxon>Streptophyta</taxon>
        <taxon>Embryophyta</taxon>
        <taxon>Tracheophyta</taxon>
        <taxon>Spermatophyta</taxon>
        <taxon>Magnoliopsida</taxon>
        <taxon>eudicotyledons</taxon>
        <taxon>Gunneridae</taxon>
        <taxon>Pentapetalae</taxon>
        <taxon>asterids</taxon>
        <taxon>lamiids</taxon>
        <taxon>Lamiales</taxon>
        <taxon>Oleaceae</taxon>
        <taxon>Forsythieae</taxon>
        <taxon>Abeliophyllum</taxon>
    </lineage>
</organism>
<evidence type="ECO:0000256" key="1">
    <source>
        <dbReference type="SAM" id="Coils"/>
    </source>
</evidence>
<keyword evidence="5" id="KW-1185">Reference proteome</keyword>
<protein>
    <submittedName>
        <fullName evidence="4">Bromodomain adjacent to zinc finger domain 1A</fullName>
    </submittedName>
</protein>
<evidence type="ECO:0000313" key="5">
    <source>
        <dbReference type="Proteomes" id="UP001604336"/>
    </source>
</evidence>
<dbReference type="EMBL" id="JBFOLK010000004">
    <property type="protein sequence ID" value="KAL2519000.1"/>
    <property type="molecule type" value="Genomic_DNA"/>
</dbReference>
<comment type="caution">
    <text evidence="4">The sequence shown here is derived from an EMBL/GenBank/DDBJ whole genome shotgun (WGS) entry which is preliminary data.</text>
</comment>
<dbReference type="PANTHER" id="PTHR31099">
    <property type="entry name" value="OS06G0165300 PROTEIN"/>
    <property type="match status" value="1"/>
</dbReference>
<evidence type="ECO:0000259" key="3">
    <source>
        <dbReference type="Pfam" id="PF04195"/>
    </source>
</evidence>
<feature type="region of interest" description="Disordered" evidence="2">
    <location>
        <begin position="389"/>
        <end position="408"/>
    </location>
</feature>
<proteinExistence type="predicted"/>